<comment type="caution">
    <text evidence="1">The sequence shown here is derived from an EMBL/GenBank/DDBJ whole genome shotgun (WGS) entry which is preliminary data.</text>
</comment>
<accession>A0A8S9INJ8</accession>
<dbReference type="AlphaFoldDB" id="A0A8S9INJ8"/>
<protein>
    <submittedName>
        <fullName evidence="1">Uncharacterized protein</fullName>
    </submittedName>
</protein>
<dbReference type="PANTHER" id="PTHR36409">
    <property type="entry name" value="EXPRESSED PROTEIN"/>
    <property type="match status" value="1"/>
</dbReference>
<proteinExistence type="predicted"/>
<organism evidence="1">
    <name type="scientific">Brassica cretica</name>
    <name type="common">Mustard</name>
    <dbReference type="NCBI Taxonomy" id="69181"/>
    <lineage>
        <taxon>Eukaryota</taxon>
        <taxon>Viridiplantae</taxon>
        <taxon>Streptophyta</taxon>
        <taxon>Embryophyta</taxon>
        <taxon>Tracheophyta</taxon>
        <taxon>Spermatophyta</taxon>
        <taxon>Magnoliopsida</taxon>
        <taxon>eudicotyledons</taxon>
        <taxon>Gunneridae</taxon>
        <taxon>Pentapetalae</taxon>
        <taxon>rosids</taxon>
        <taxon>malvids</taxon>
        <taxon>Brassicales</taxon>
        <taxon>Brassicaceae</taxon>
        <taxon>Brassiceae</taxon>
        <taxon>Brassica</taxon>
    </lineage>
</organism>
<gene>
    <name evidence="1" type="ORF">F2Q70_00002544</name>
</gene>
<reference evidence="1" key="1">
    <citation type="submission" date="2019-12" db="EMBL/GenBank/DDBJ databases">
        <title>Genome sequencing and annotation of Brassica cretica.</title>
        <authorList>
            <person name="Studholme D.J."/>
            <person name="Sarris P.F."/>
        </authorList>
    </citation>
    <scope>NUCLEOTIDE SEQUENCE</scope>
    <source>
        <strain evidence="1">PFS-102/07</strain>
        <tissue evidence="1">Leaf</tissue>
    </source>
</reference>
<evidence type="ECO:0000313" key="1">
    <source>
        <dbReference type="EMBL" id="KAF2570626.1"/>
    </source>
</evidence>
<sequence length="198" mass="21811">MGASDSTLLGGQEKGGGDVITTISQRSERVDPVLENLKSLAVSRPILRSAPPRESSLTDILVRKALSSSSSAYTVDPQILVELFSIYREWQDSKAEDITNRQEDIENKIEVADALASKLLQRFNHSVSAMRTTSHHLSQGAYPISSLVSVYKIHVPDTRLPSPLYLTGANIFSSWVAGGAWGPQRKVDRGDQQLRYLM</sequence>
<dbReference type="EMBL" id="QGKY02001015">
    <property type="protein sequence ID" value="KAF2570626.1"/>
    <property type="molecule type" value="Genomic_DNA"/>
</dbReference>
<dbReference type="PANTHER" id="PTHR36409:SF2">
    <property type="entry name" value="BLOC-1-RELATED COMPLEX SUBUNIT 5"/>
    <property type="match status" value="1"/>
</dbReference>
<name>A0A8S9INJ8_BRACR</name>